<gene>
    <name evidence="2" type="ORF">FZ622_02365</name>
</gene>
<dbReference type="InterPro" id="IPR027926">
    <property type="entry name" value="YqbF_N"/>
</dbReference>
<reference evidence="2" key="1">
    <citation type="submission" date="2019-08" db="EMBL/GenBank/DDBJ databases">
        <authorList>
            <consortium name="GenomeTrakr network: Whole genome sequencing for foodborne pathogen traceback"/>
        </authorList>
    </citation>
    <scope>NUCLEOTIDE SEQUENCE</scope>
    <source>
        <strain evidence="2">AG19-0288</strain>
    </source>
</reference>
<evidence type="ECO:0000313" key="2">
    <source>
        <dbReference type="EMBL" id="ECQ6721761.1"/>
    </source>
</evidence>
<protein>
    <recommendedName>
        <fullName evidence="1">Uncharacterized protein YqbF N-terminal domain-containing protein</fullName>
    </recommendedName>
</protein>
<dbReference type="EMBL" id="AAKCDQ010000001">
    <property type="protein sequence ID" value="ECQ6721761.1"/>
    <property type="molecule type" value="Genomic_DNA"/>
</dbReference>
<organism evidence="2">
    <name type="scientific">Listeria monocytogenes</name>
    <dbReference type="NCBI Taxonomy" id="1639"/>
    <lineage>
        <taxon>Bacteria</taxon>
        <taxon>Bacillati</taxon>
        <taxon>Bacillota</taxon>
        <taxon>Bacilli</taxon>
        <taxon>Bacillales</taxon>
        <taxon>Listeriaceae</taxon>
        <taxon>Listeria</taxon>
    </lineage>
</organism>
<comment type="caution">
    <text evidence="2">The sequence shown here is derived from an EMBL/GenBank/DDBJ whole genome shotgun (WGS) entry which is preliminary data.</text>
</comment>
<sequence length="63" mass="7268">MSKYKAMLTKGEHYVLLPQNILFKKDIPVDINEEIVNILQDAEEFLVTEETSEVKKAKKSSKD</sequence>
<evidence type="ECO:0000259" key="1">
    <source>
        <dbReference type="Pfam" id="PF14553"/>
    </source>
</evidence>
<feature type="domain" description="Uncharacterised protein YqbF N-terminal" evidence="1">
    <location>
        <begin position="9"/>
        <end position="53"/>
    </location>
</feature>
<dbReference type="Pfam" id="PF14553">
    <property type="entry name" value="YqbF"/>
    <property type="match status" value="1"/>
</dbReference>
<proteinExistence type="predicted"/>
<name>A0A5Y9DI98_LISMN</name>
<accession>A0A5Y9DI98</accession>
<dbReference type="AlphaFoldDB" id="A0A5Y9DI98"/>